<feature type="compositionally biased region" description="Low complexity" evidence="5">
    <location>
        <begin position="654"/>
        <end position="680"/>
    </location>
</feature>
<feature type="domain" description="Gram-positive cocci surface proteins LPxTG" evidence="7">
    <location>
        <begin position="689"/>
        <end position="723"/>
    </location>
</feature>
<gene>
    <name evidence="8" type="ORF">GCM10023323_19940</name>
</gene>
<dbReference type="RefSeq" id="WP_345628699.1">
    <property type="nucleotide sequence ID" value="NZ_BAABJR010000004.1"/>
</dbReference>
<evidence type="ECO:0000256" key="3">
    <source>
        <dbReference type="ARBA" id="ARBA00022729"/>
    </source>
</evidence>
<dbReference type="InterPro" id="IPR018535">
    <property type="entry name" value="DUF1996"/>
</dbReference>
<dbReference type="PANTHER" id="PTHR43662:SF3">
    <property type="entry name" value="DOMAIN PROTEIN, PUTATIVE (AFU_ORTHOLOGUE AFUA_6G11970)-RELATED"/>
    <property type="match status" value="1"/>
</dbReference>
<feature type="compositionally biased region" description="Gly residues" evidence="5">
    <location>
        <begin position="185"/>
        <end position="220"/>
    </location>
</feature>
<evidence type="ECO:0000256" key="5">
    <source>
        <dbReference type="SAM" id="MobiDB-lite"/>
    </source>
</evidence>
<dbReference type="PROSITE" id="PS50847">
    <property type="entry name" value="GRAM_POS_ANCHORING"/>
    <property type="match status" value="1"/>
</dbReference>
<dbReference type="PANTHER" id="PTHR43662">
    <property type="match status" value="1"/>
</dbReference>
<feature type="compositionally biased region" description="Low complexity" evidence="5">
    <location>
        <begin position="533"/>
        <end position="544"/>
    </location>
</feature>
<keyword evidence="4" id="KW-0572">Peptidoglycan-anchor</keyword>
<keyword evidence="9" id="KW-1185">Reference proteome</keyword>
<keyword evidence="3" id="KW-0732">Signal</keyword>
<dbReference type="Pfam" id="PF09362">
    <property type="entry name" value="DUF1996"/>
    <property type="match status" value="1"/>
</dbReference>
<proteinExistence type="predicted"/>
<dbReference type="Proteomes" id="UP001499878">
    <property type="component" value="Unassembled WGS sequence"/>
</dbReference>
<keyword evidence="2" id="KW-0964">Secreted</keyword>
<feature type="compositionally biased region" description="Basic and acidic residues" evidence="5">
    <location>
        <begin position="595"/>
        <end position="606"/>
    </location>
</feature>
<keyword evidence="6" id="KW-0472">Membrane</keyword>
<keyword evidence="6" id="KW-1133">Transmembrane helix</keyword>
<feature type="region of interest" description="Disordered" evidence="5">
    <location>
        <begin position="517"/>
        <end position="695"/>
    </location>
</feature>
<name>A0ABP9T1Q8_9ACTN</name>
<feature type="region of interest" description="Disordered" evidence="5">
    <location>
        <begin position="1"/>
        <end position="21"/>
    </location>
</feature>
<dbReference type="InterPro" id="IPR019931">
    <property type="entry name" value="LPXTG_anchor"/>
</dbReference>
<comment type="caution">
    <text evidence="8">The sequence shown here is derived from an EMBL/GenBank/DDBJ whole genome shotgun (WGS) entry which is preliminary data.</text>
</comment>
<sequence length="723" mass="74473">MSESATTQEHALGHNRRRRPTGARRATFGAFALILGGGGLVAVNVFASATEAGDTAVPLGSSGVAATVDCPDLSERLTTVPEQARPDVDTELARLDEQIAAAYRQLQEAARTADDGKLDEGAILDPLKKDRAGTIERIAAAIGKAGDRPEGLDTLAECTLRRTEVAATDAPGGSPDQQQQQQNGKGEGTGNDGNGGNDGEGGDDGQAGDGQQPGNGGQAGNGPVAADYVDINSVEPNVVQAPRQKNASTGSFATSCGVNAEGLFNSDNLIAAPGVSNGAHHFHDYVGNQANDAFSSDEDLAAAGTSCADQGDKSSYYWPVLRLQNGTVEQDAESPGGGIEGNAGEIVTPAEVTLTFVGNERGEVTEMPRLLRIITGDAKAFVNGNTNANASWSCTGFEDRQLKDKYPLCPSGSDVVRTFTFQSCWDGRNIDSANHRTHVAFAGADGSCPEGFRAIPRLVQRVVYDVDAPSLQDGGRTVPLFAVDSFPEQLHKPVTDHSDFINVFDEDLMREMADCINSGRECGPDTPPGPEPGQGEDPQEQPTENPTKDPTENPQEQPNENPTENPQDQPTENPDASEPPAEQTATASAPVDPGQDGRGDGADEGKGAGNDAGQNDGEAPAPPAQERDDDASPRAEPRAATTPAGDTADDAPDDASGAAPAPAATQATGGADDAAAGSATEPQTTQGGLAETGSGLGLWPAAAGGVLFAGGCALLIRSRRRAL</sequence>
<feature type="transmembrane region" description="Helical" evidence="6">
    <location>
        <begin position="696"/>
        <end position="716"/>
    </location>
</feature>
<feature type="region of interest" description="Disordered" evidence="5">
    <location>
        <begin position="166"/>
        <end position="225"/>
    </location>
</feature>
<evidence type="ECO:0000256" key="6">
    <source>
        <dbReference type="SAM" id="Phobius"/>
    </source>
</evidence>
<evidence type="ECO:0000313" key="9">
    <source>
        <dbReference type="Proteomes" id="UP001499878"/>
    </source>
</evidence>
<dbReference type="EMBL" id="BAABJR010000004">
    <property type="protein sequence ID" value="GAA5206828.1"/>
    <property type="molecule type" value="Genomic_DNA"/>
</dbReference>
<feature type="compositionally biased region" description="Polar residues" evidence="5">
    <location>
        <begin position="552"/>
        <end position="574"/>
    </location>
</feature>
<accession>A0ABP9T1Q8</accession>
<keyword evidence="1" id="KW-0134">Cell wall</keyword>
<evidence type="ECO:0000256" key="4">
    <source>
        <dbReference type="ARBA" id="ARBA00023088"/>
    </source>
</evidence>
<evidence type="ECO:0000259" key="7">
    <source>
        <dbReference type="PROSITE" id="PS50847"/>
    </source>
</evidence>
<evidence type="ECO:0000313" key="8">
    <source>
        <dbReference type="EMBL" id="GAA5206828.1"/>
    </source>
</evidence>
<evidence type="ECO:0000256" key="1">
    <source>
        <dbReference type="ARBA" id="ARBA00022512"/>
    </source>
</evidence>
<keyword evidence="6" id="KW-0812">Transmembrane</keyword>
<organism evidence="8 9">
    <name type="scientific">Streptomyces thinghirensis</name>
    <dbReference type="NCBI Taxonomy" id="551547"/>
    <lineage>
        <taxon>Bacteria</taxon>
        <taxon>Bacillati</taxon>
        <taxon>Actinomycetota</taxon>
        <taxon>Actinomycetes</taxon>
        <taxon>Kitasatosporales</taxon>
        <taxon>Streptomycetaceae</taxon>
        <taxon>Streptomyces</taxon>
    </lineage>
</organism>
<protein>
    <submittedName>
        <fullName evidence="8">DUF1996 domain-containing protein</fullName>
    </submittedName>
</protein>
<reference evidence="9" key="1">
    <citation type="journal article" date="2019" name="Int. J. Syst. Evol. Microbiol.">
        <title>The Global Catalogue of Microorganisms (GCM) 10K type strain sequencing project: providing services to taxonomists for standard genome sequencing and annotation.</title>
        <authorList>
            <consortium name="The Broad Institute Genomics Platform"/>
            <consortium name="The Broad Institute Genome Sequencing Center for Infectious Disease"/>
            <person name="Wu L."/>
            <person name="Ma J."/>
        </authorList>
    </citation>
    <scope>NUCLEOTIDE SEQUENCE [LARGE SCALE GENOMIC DNA]</scope>
    <source>
        <strain evidence="9">JCM 18306</strain>
    </source>
</reference>
<feature type="compositionally biased region" description="Low complexity" evidence="5">
    <location>
        <begin position="172"/>
        <end position="184"/>
    </location>
</feature>
<evidence type="ECO:0000256" key="2">
    <source>
        <dbReference type="ARBA" id="ARBA00022525"/>
    </source>
</evidence>
<feature type="transmembrane region" description="Helical" evidence="6">
    <location>
        <begin position="26"/>
        <end position="47"/>
    </location>
</feature>